<organism evidence="4 5">
    <name type="scientific">Natronobacterium texcoconense</name>
    <dbReference type="NCBI Taxonomy" id="1095778"/>
    <lineage>
        <taxon>Archaea</taxon>
        <taxon>Methanobacteriati</taxon>
        <taxon>Methanobacteriota</taxon>
        <taxon>Stenosarchaea group</taxon>
        <taxon>Halobacteria</taxon>
        <taxon>Halobacteriales</taxon>
        <taxon>Natrialbaceae</taxon>
        <taxon>Natronobacterium</taxon>
    </lineage>
</organism>
<dbReference type="InterPro" id="IPR036388">
    <property type="entry name" value="WH-like_DNA-bd_sf"/>
</dbReference>
<feature type="transmembrane region" description="Helical" evidence="2">
    <location>
        <begin position="12"/>
        <end position="29"/>
    </location>
</feature>
<feature type="transmembrane region" description="Helical" evidence="2">
    <location>
        <begin position="57"/>
        <end position="76"/>
    </location>
</feature>
<dbReference type="SUPFAM" id="SSF46785">
    <property type="entry name" value="Winged helix' DNA-binding domain"/>
    <property type="match status" value="1"/>
</dbReference>
<gene>
    <name evidence="4" type="ORF">SAMN04489842_3724</name>
</gene>
<evidence type="ECO:0000256" key="1">
    <source>
        <dbReference type="SAM" id="MobiDB-lite"/>
    </source>
</evidence>
<dbReference type="AlphaFoldDB" id="A0A1H1IQD2"/>
<evidence type="ECO:0000313" key="4">
    <source>
        <dbReference type="EMBL" id="SDR39941.1"/>
    </source>
</evidence>
<dbReference type="EMBL" id="FNLC01000005">
    <property type="protein sequence ID" value="SDR39941.1"/>
    <property type="molecule type" value="Genomic_DNA"/>
</dbReference>
<dbReference type="InterPro" id="IPR055767">
    <property type="entry name" value="DUF7343"/>
</dbReference>
<dbReference type="Gene3D" id="1.10.10.10">
    <property type="entry name" value="Winged helix-like DNA-binding domain superfamily/Winged helix DNA-binding domain"/>
    <property type="match status" value="1"/>
</dbReference>
<keyword evidence="2" id="KW-1133">Transmembrane helix</keyword>
<evidence type="ECO:0000256" key="2">
    <source>
        <dbReference type="SAM" id="Phobius"/>
    </source>
</evidence>
<feature type="region of interest" description="Disordered" evidence="1">
    <location>
        <begin position="77"/>
        <end position="114"/>
    </location>
</feature>
<name>A0A1H1IQD2_NATTX</name>
<evidence type="ECO:0000313" key="5">
    <source>
        <dbReference type="Proteomes" id="UP000198848"/>
    </source>
</evidence>
<sequence>MDLRALHGTQLLVAAVFVASTVVLTVQLINPSPVVVTAGSDGTEVAELSGYFGYRDMAVATVAACLLGATGTYLVTADGTDSSESSTSTVESGLSRRNVAEPTAPDDDERSDELLETRREEWERTAEELVKNEREVYDTVLEADGVLGQSEIVERTDLSKATVSRTLDGLESKNLVERKRRGMGNVVLLL</sequence>
<dbReference type="InterPro" id="IPR036390">
    <property type="entry name" value="WH_DNA-bd_sf"/>
</dbReference>
<keyword evidence="5" id="KW-1185">Reference proteome</keyword>
<evidence type="ECO:0000259" key="3">
    <source>
        <dbReference type="Pfam" id="PF24034"/>
    </source>
</evidence>
<dbReference type="Proteomes" id="UP000198848">
    <property type="component" value="Unassembled WGS sequence"/>
</dbReference>
<feature type="domain" description="DUF7343" evidence="3">
    <location>
        <begin position="129"/>
        <end position="189"/>
    </location>
</feature>
<feature type="compositionally biased region" description="Low complexity" evidence="1">
    <location>
        <begin position="78"/>
        <end position="95"/>
    </location>
</feature>
<dbReference type="STRING" id="1095778.SAMN04489842_3724"/>
<keyword evidence="2" id="KW-0472">Membrane</keyword>
<dbReference type="Pfam" id="PF24034">
    <property type="entry name" value="DUF7343"/>
    <property type="match status" value="1"/>
</dbReference>
<keyword evidence="2" id="KW-0812">Transmembrane</keyword>
<accession>A0A1H1IQD2</accession>
<proteinExistence type="predicted"/>
<reference evidence="5" key="1">
    <citation type="submission" date="2016-10" db="EMBL/GenBank/DDBJ databases">
        <authorList>
            <person name="Varghese N."/>
            <person name="Submissions S."/>
        </authorList>
    </citation>
    <scope>NUCLEOTIDE SEQUENCE [LARGE SCALE GENOMIC DNA]</scope>
    <source>
        <strain evidence="5">DSM 24767</strain>
    </source>
</reference>
<dbReference type="RefSeq" id="WP_090385166.1">
    <property type="nucleotide sequence ID" value="NZ_FNLC01000005.1"/>
</dbReference>
<dbReference type="OrthoDB" id="116755at2157"/>
<protein>
    <submittedName>
        <fullName evidence="4">MarR family protein</fullName>
    </submittedName>
</protein>